<evidence type="ECO:0000313" key="11">
    <source>
        <dbReference type="EMBL" id="CCC53828.1"/>
    </source>
</evidence>
<feature type="binding site" evidence="6">
    <location>
        <begin position="77"/>
        <end position="84"/>
    </location>
    <ligand>
        <name>ATP</name>
        <dbReference type="ChEBI" id="CHEBI:30616"/>
    </ligand>
</feature>
<keyword evidence="5 8" id="KW-0175">Coiled coil</keyword>
<feature type="compositionally biased region" description="Basic and acidic residues" evidence="9">
    <location>
        <begin position="464"/>
        <end position="477"/>
    </location>
</feature>
<dbReference type="PANTHER" id="PTHR47969:SF15">
    <property type="entry name" value="CHROMOSOME-ASSOCIATED KINESIN KIF4A-RELATED"/>
    <property type="match status" value="1"/>
</dbReference>
<dbReference type="Gene3D" id="3.40.850.10">
    <property type="entry name" value="Kinesin motor domain"/>
    <property type="match status" value="1"/>
</dbReference>
<dbReference type="InterPro" id="IPR027640">
    <property type="entry name" value="Kinesin-like_fam"/>
</dbReference>
<dbReference type="GO" id="GO:0003777">
    <property type="term" value="F:microtubule motor activity"/>
    <property type="evidence" value="ECO:0007669"/>
    <property type="project" value="InterPro"/>
</dbReference>
<keyword evidence="6 7" id="KW-0505">Motor protein</keyword>
<keyword evidence="3 6" id="KW-0547">Nucleotide-binding</keyword>
<evidence type="ECO:0000256" key="4">
    <source>
        <dbReference type="ARBA" id="ARBA00022840"/>
    </source>
</evidence>
<evidence type="ECO:0000256" key="3">
    <source>
        <dbReference type="ARBA" id="ARBA00022741"/>
    </source>
</evidence>
<evidence type="ECO:0000259" key="10">
    <source>
        <dbReference type="PROSITE" id="PS50067"/>
    </source>
</evidence>
<accession>G0UDB7</accession>
<dbReference type="InterPro" id="IPR019821">
    <property type="entry name" value="Kinesin_motor_CS"/>
</dbReference>
<evidence type="ECO:0000256" key="1">
    <source>
        <dbReference type="ARBA" id="ARBA00004496"/>
    </source>
</evidence>
<comment type="subcellular location">
    <subcellularLocation>
        <location evidence="1">Cytoplasm</location>
    </subcellularLocation>
</comment>
<feature type="region of interest" description="Disordered" evidence="9">
    <location>
        <begin position="893"/>
        <end position="925"/>
    </location>
</feature>
<dbReference type="Pfam" id="PF00225">
    <property type="entry name" value="Kinesin"/>
    <property type="match status" value="1"/>
</dbReference>
<evidence type="ECO:0000256" key="2">
    <source>
        <dbReference type="ARBA" id="ARBA00022490"/>
    </source>
</evidence>
<dbReference type="GO" id="GO:0005874">
    <property type="term" value="C:microtubule"/>
    <property type="evidence" value="ECO:0007669"/>
    <property type="project" value="UniProtKB-KW"/>
</dbReference>
<keyword evidence="7" id="KW-0493">Microtubule</keyword>
<dbReference type="SMART" id="SM00129">
    <property type="entry name" value="KISc"/>
    <property type="match status" value="1"/>
</dbReference>
<dbReference type="GO" id="GO:0007018">
    <property type="term" value="P:microtubule-based movement"/>
    <property type="evidence" value="ECO:0007669"/>
    <property type="project" value="InterPro"/>
</dbReference>
<evidence type="ECO:0000256" key="5">
    <source>
        <dbReference type="ARBA" id="ARBA00023054"/>
    </source>
</evidence>
<evidence type="ECO:0000256" key="6">
    <source>
        <dbReference type="PROSITE-ProRule" id="PRU00283"/>
    </source>
</evidence>
<dbReference type="SUPFAM" id="SSF52540">
    <property type="entry name" value="P-loop containing nucleoside triphosphate hydrolases"/>
    <property type="match status" value="1"/>
</dbReference>
<evidence type="ECO:0000256" key="7">
    <source>
        <dbReference type="RuleBase" id="RU000394"/>
    </source>
</evidence>
<dbReference type="PRINTS" id="PR00380">
    <property type="entry name" value="KINESINHEAVY"/>
</dbReference>
<keyword evidence="4 6" id="KW-0067">ATP-binding</keyword>
<feature type="region of interest" description="Disordered" evidence="9">
    <location>
        <begin position="454"/>
        <end position="477"/>
    </location>
</feature>
<dbReference type="GO" id="GO:0005524">
    <property type="term" value="F:ATP binding"/>
    <property type="evidence" value="ECO:0007669"/>
    <property type="project" value="UniProtKB-UniRule"/>
</dbReference>
<evidence type="ECO:0000256" key="9">
    <source>
        <dbReference type="SAM" id="MobiDB-lite"/>
    </source>
</evidence>
<gene>
    <name evidence="11" type="ORF">TVY486_1113120</name>
</gene>
<dbReference type="EMBL" id="HE573027">
    <property type="protein sequence ID" value="CCC53828.1"/>
    <property type="molecule type" value="Genomic_DNA"/>
</dbReference>
<name>G0UDB7_TRYVY</name>
<feature type="compositionally biased region" description="Low complexity" evidence="9">
    <location>
        <begin position="894"/>
        <end position="908"/>
    </location>
</feature>
<dbReference type="GO" id="GO:0007052">
    <property type="term" value="P:mitotic spindle organization"/>
    <property type="evidence" value="ECO:0007669"/>
    <property type="project" value="TreeGrafter"/>
</dbReference>
<feature type="coiled-coil region" evidence="8">
    <location>
        <begin position="767"/>
        <end position="794"/>
    </location>
</feature>
<protein>
    <recommendedName>
        <fullName evidence="7">Kinesin-like protein</fullName>
    </recommendedName>
</protein>
<dbReference type="InterPro" id="IPR001752">
    <property type="entry name" value="Kinesin_motor_dom"/>
</dbReference>
<proteinExistence type="inferred from homology"/>
<dbReference type="GO" id="GO:0051231">
    <property type="term" value="P:spindle elongation"/>
    <property type="evidence" value="ECO:0007669"/>
    <property type="project" value="TreeGrafter"/>
</dbReference>
<dbReference type="VEuPathDB" id="TriTrypDB:TvY486_1113120"/>
<dbReference type="GO" id="GO:0005737">
    <property type="term" value="C:cytoplasm"/>
    <property type="evidence" value="ECO:0007669"/>
    <property type="project" value="UniProtKB-SubCell"/>
</dbReference>
<dbReference type="PROSITE" id="PS00411">
    <property type="entry name" value="KINESIN_MOTOR_1"/>
    <property type="match status" value="1"/>
</dbReference>
<feature type="domain" description="Kinesin motor" evidence="10">
    <location>
        <begin position="3"/>
        <end position="347"/>
    </location>
</feature>
<dbReference type="GO" id="GO:0008017">
    <property type="term" value="F:microtubule binding"/>
    <property type="evidence" value="ECO:0007669"/>
    <property type="project" value="InterPro"/>
</dbReference>
<dbReference type="PANTHER" id="PTHR47969">
    <property type="entry name" value="CHROMOSOME-ASSOCIATED KINESIN KIF4A-RELATED"/>
    <property type="match status" value="1"/>
</dbReference>
<keyword evidence="2" id="KW-0963">Cytoplasm</keyword>
<feature type="coiled-coil region" evidence="8">
    <location>
        <begin position="693"/>
        <end position="720"/>
    </location>
</feature>
<dbReference type="AlphaFoldDB" id="G0UDB7"/>
<reference evidence="11" key="1">
    <citation type="journal article" date="2012" name="Proc. Natl. Acad. Sci. U.S.A.">
        <title>Antigenic diversity is generated by distinct evolutionary mechanisms in African trypanosome species.</title>
        <authorList>
            <person name="Jackson A.P."/>
            <person name="Berry A."/>
            <person name="Aslett M."/>
            <person name="Allison H.C."/>
            <person name="Burton P."/>
            <person name="Vavrova-Anderson J."/>
            <person name="Brown R."/>
            <person name="Browne H."/>
            <person name="Corton N."/>
            <person name="Hauser H."/>
            <person name="Gamble J."/>
            <person name="Gilderthorp R."/>
            <person name="Marcello L."/>
            <person name="McQuillan J."/>
            <person name="Otto T.D."/>
            <person name="Quail M.A."/>
            <person name="Sanders M.J."/>
            <person name="van Tonder A."/>
            <person name="Ginger M.L."/>
            <person name="Field M.C."/>
            <person name="Barry J.D."/>
            <person name="Hertz-Fowler C."/>
            <person name="Berriman M."/>
        </authorList>
    </citation>
    <scope>NUCLEOTIDE SEQUENCE</scope>
    <source>
        <strain evidence="11">Y486</strain>
    </source>
</reference>
<organism evidence="11">
    <name type="scientific">Trypanosoma vivax (strain Y486)</name>
    <dbReference type="NCBI Taxonomy" id="1055687"/>
    <lineage>
        <taxon>Eukaryota</taxon>
        <taxon>Discoba</taxon>
        <taxon>Euglenozoa</taxon>
        <taxon>Kinetoplastea</taxon>
        <taxon>Metakinetoplastina</taxon>
        <taxon>Trypanosomatida</taxon>
        <taxon>Trypanosomatidae</taxon>
        <taxon>Trypanosoma</taxon>
        <taxon>Duttonella</taxon>
    </lineage>
</organism>
<evidence type="ECO:0000256" key="8">
    <source>
        <dbReference type="SAM" id="Coils"/>
    </source>
</evidence>
<comment type="similarity">
    <text evidence="6 7">Belongs to the TRAFAC class myosin-kinesin ATPase superfamily. Kinesin family.</text>
</comment>
<sequence length="925" mass="102718">MENVRVVVRVRPFLPGEKNRECVMVSNSEVHVGDEHCFTFDDVLKMSATTMEVNQLVGDPLVAAFVDGHTVSAIAYGQTGTGKTHTMSCLSSYVMKQAYGMVTSEGDVVTKAKAGVANVGQPVASDDSPTHANAQAEFRFSAVEVYNEKISDLVTAAASPVARNAHPLSLRESSRTGIFIQGLSEVVVESSEELLSWIQRCTASRRTAATQINEVSSRSHCLLTVTLMRRGFVSRFALVDLAGSERQAKLERRPSLSFSDSDMSKAASRRQESISINSGLLALGNVISALCKGEAYVPYRSSKLTRLLQPILSGNSKTTMIACISPTAASLNETLCTLKYANRAKSIRTSPLLVATASMVKEATQTNLIIGQQLDECKQRRLGARSPTFAHRSNSSGKRVNELMRQLESERRLTLRLKEDLFKAEYAAMMEADKRKSLEQQLIALETASGRSRSSGALTSLDALKPDDSESQKTVDINEKRGDSQEQIILTHFKEAHEVTHDSGRHDLVDIERSAKVCSEEGLDEVNGQSDCSTQEELLLEISKKEGFINRLQRQYHEAMCALRESRQKEQETLETKCRLEEELALVGEKLKLNEVMRLKKEGHCRTYKGYQKQLSKAGKVTVECKWMMREADAQLSTYEDDGQLIKQLLARVPGSNIELNRQLHGIREGKQREQGIITASYAHTISQLRFQVQESNAMVLRLRMQLRNKEREIARVRSRDNSISKLRSSSVSSEERSLSFSSLPRQLLKATDALSNSGVSDPHDDVELELRAIAILEKDLEELTAQRRKLRESVDNRRAPKDGLRDAWKLVKLFESTPQQGKRFTRCENTSGERRVVNHNRSGGPIKNVTVVSHPPKSLSKAEGRLGEVERNIDSLLEAHRYHVQRLQRLRQGGLSSSSPYVESGSGAPSSLMAGELLSDSPSG</sequence>
<dbReference type="InterPro" id="IPR036961">
    <property type="entry name" value="Kinesin_motor_dom_sf"/>
</dbReference>
<dbReference type="PROSITE" id="PS50067">
    <property type="entry name" value="KINESIN_MOTOR_2"/>
    <property type="match status" value="1"/>
</dbReference>
<dbReference type="GO" id="GO:0005875">
    <property type="term" value="C:microtubule associated complex"/>
    <property type="evidence" value="ECO:0007669"/>
    <property type="project" value="TreeGrafter"/>
</dbReference>
<dbReference type="InterPro" id="IPR027417">
    <property type="entry name" value="P-loop_NTPase"/>
</dbReference>